<name>A0ABS6N9R5_9RHOB</name>
<keyword evidence="3" id="KW-1185">Reference proteome</keyword>
<protein>
    <submittedName>
        <fullName evidence="2">DUF177 domain-containing protein</fullName>
    </submittedName>
</protein>
<reference evidence="2" key="1">
    <citation type="submission" date="2021-06" db="EMBL/GenBank/DDBJ databases">
        <title>Thalassococcus sp. CAU 1522 isolated from sea sand, Republic of Korea.</title>
        <authorList>
            <person name="Kim W."/>
        </authorList>
    </citation>
    <scope>NUCLEOTIDE SEQUENCE</scope>
    <source>
        <strain evidence="2">CAU 1522</strain>
    </source>
</reference>
<evidence type="ECO:0000256" key="1">
    <source>
        <dbReference type="SAM" id="MobiDB-lite"/>
    </source>
</evidence>
<accession>A0ABS6N9R5</accession>
<feature type="region of interest" description="Disordered" evidence="1">
    <location>
        <begin position="1"/>
        <end position="21"/>
    </location>
</feature>
<comment type="caution">
    <text evidence="2">The sequence shown here is derived from an EMBL/GenBank/DDBJ whole genome shotgun (WGS) entry which is preliminary data.</text>
</comment>
<sequence length="187" mass="19925">MPAHEAKTTRLTPSALDQNHPTEFTIVPDAPTRHALADELGLLDLRKLRFAGALHPEGKAGFVLKAELGATVVQPCVVTLAPVTTRIDTPVLRRFVPADRLEHFEAGSETETPEDDSIEPLGAVIDLDAVMAEALALALPVYPRAEGADLGEAVFAGQGIDPLRDDDLKPLAGLAALRDKLTDGNKE</sequence>
<proteinExistence type="predicted"/>
<dbReference type="InterPro" id="IPR003772">
    <property type="entry name" value="YceD"/>
</dbReference>
<dbReference type="RefSeq" id="WP_217779116.1">
    <property type="nucleotide sequence ID" value="NZ_JAHRWL010000002.1"/>
</dbReference>
<feature type="compositionally biased region" description="Polar residues" evidence="1">
    <location>
        <begin position="9"/>
        <end position="21"/>
    </location>
</feature>
<dbReference type="EMBL" id="JAHRWL010000002">
    <property type="protein sequence ID" value="MBV2360760.1"/>
    <property type="molecule type" value="Genomic_DNA"/>
</dbReference>
<dbReference type="Pfam" id="PF02620">
    <property type="entry name" value="YceD"/>
    <property type="match status" value="1"/>
</dbReference>
<organism evidence="2 3">
    <name type="scientific">Thalassococcus arenae</name>
    <dbReference type="NCBI Taxonomy" id="2851652"/>
    <lineage>
        <taxon>Bacteria</taxon>
        <taxon>Pseudomonadati</taxon>
        <taxon>Pseudomonadota</taxon>
        <taxon>Alphaproteobacteria</taxon>
        <taxon>Rhodobacterales</taxon>
        <taxon>Roseobacteraceae</taxon>
        <taxon>Thalassococcus</taxon>
    </lineage>
</organism>
<gene>
    <name evidence="2" type="ORF">KUH32_13315</name>
</gene>
<evidence type="ECO:0000313" key="2">
    <source>
        <dbReference type="EMBL" id="MBV2360760.1"/>
    </source>
</evidence>
<evidence type="ECO:0000313" key="3">
    <source>
        <dbReference type="Proteomes" id="UP001166293"/>
    </source>
</evidence>
<dbReference type="Proteomes" id="UP001166293">
    <property type="component" value="Unassembled WGS sequence"/>
</dbReference>